<organism evidence="2 3">
    <name type="scientific">Paenibacillus gansuensis</name>
    <dbReference type="NCBI Taxonomy" id="306542"/>
    <lineage>
        <taxon>Bacteria</taxon>
        <taxon>Bacillati</taxon>
        <taxon>Bacillota</taxon>
        <taxon>Bacilli</taxon>
        <taxon>Bacillales</taxon>
        <taxon>Paenibacillaceae</taxon>
        <taxon>Paenibacillus</taxon>
    </lineage>
</organism>
<evidence type="ECO:0000313" key="3">
    <source>
        <dbReference type="Proteomes" id="UP001597541"/>
    </source>
</evidence>
<comment type="caution">
    <text evidence="2">The sequence shown here is derived from an EMBL/GenBank/DDBJ whole genome shotgun (WGS) entry which is preliminary data.</text>
</comment>
<proteinExistence type="predicted"/>
<sequence length="164" mass="18821">MDTTPYTFKKHHGFQAVGIKWEGTFAEAEAGGIRAVQEEVQRRLLEIKHVTDPHTLLGLSYHTDKDRFTHYAVVEVEQAEQVPESMTSVTVPEREYLTYSHPKGDSVQQSYGNLFAWMERNGYRHDQRDLTHFEKYPMSQDPYTTKPEFTILIPVTAESDAGNG</sequence>
<evidence type="ECO:0000313" key="2">
    <source>
        <dbReference type="EMBL" id="MFD2615337.1"/>
    </source>
</evidence>
<accession>A0ABW5PLV8</accession>
<dbReference type="RefSeq" id="WP_377607130.1">
    <property type="nucleotide sequence ID" value="NZ_JBHUME010000019.1"/>
</dbReference>
<feature type="domain" description="AraC effector-binding" evidence="1">
    <location>
        <begin position="4"/>
        <end position="156"/>
    </location>
</feature>
<dbReference type="InterPro" id="IPR011256">
    <property type="entry name" value="Reg_factor_effector_dom_sf"/>
</dbReference>
<evidence type="ECO:0000259" key="1">
    <source>
        <dbReference type="SMART" id="SM00871"/>
    </source>
</evidence>
<dbReference type="Proteomes" id="UP001597541">
    <property type="component" value="Unassembled WGS sequence"/>
</dbReference>
<name>A0ABW5PLV8_9BACL</name>
<dbReference type="SUPFAM" id="SSF55136">
    <property type="entry name" value="Probable bacterial effector-binding domain"/>
    <property type="match status" value="1"/>
</dbReference>
<protein>
    <submittedName>
        <fullName evidence="2">GyrI-like domain-containing protein</fullName>
    </submittedName>
</protein>
<gene>
    <name evidence="2" type="ORF">ACFSUF_23320</name>
</gene>
<dbReference type="SMART" id="SM00871">
    <property type="entry name" value="AraC_E_bind"/>
    <property type="match status" value="1"/>
</dbReference>
<dbReference type="InterPro" id="IPR029442">
    <property type="entry name" value="GyrI-like"/>
</dbReference>
<dbReference type="InterPro" id="IPR010499">
    <property type="entry name" value="AraC_E-bd"/>
</dbReference>
<dbReference type="Gene3D" id="3.20.80.10">
    <property type="entry name" value="Regulatory factor, effector binding domain"/>
    <property type="match status" value="1"/>
</dbReference>
<dbReference type="EMBL" id="JBHUME010000019">
    <property type="protein sequence ID" value="MFD2615337.1"/>
    <property type="molecule type" value="Genomic_DNA"/>
</dbReference>
<keyword evidence="3" id="KW-1185">Reference proteome</keyword>
<reference evidence="3" key="1">
    <citation type="journal article" date="2019" name="Int. J. Syst. Evol. Microbiol.">
        <title>The Global Catalogue of Microorganisms (GCM) 10K type strain sequencing project: providing services to taxonomists for standard genome sequencing and annotation.</title>
        <authorList>
            <consortium name="The Broad Institute Genomics Platform"/>
            <consortium name="The Broad Institute Genome Sequencing Center for Infectious Disease"/>
            <person name="Wu L."/>
            <person name="Ma J."/>
        </authorList>
    </citation>
    <scope>NUCLEOTIDE SEQUENCE [LARGE SCALE GENOMIC DNA]</scope>
    <source>
        <strain evidence="3">KCTC 3950</strain>
    </source>
</reference>
<dbReference type="Pfam" id="PF06445">
    <property type="entry name" value="GyrI-like"/>
    <property type="match status" value="1"/>
</dbReference>